<accession>A0AA38NWX1</accession>
<name>A0AA38NWX1_9AGAR</name>
<comment type="caution">
    <text evidence="1">The sequence shown here is derived from an EMBL/GenBank/DDBJ whole genome shotgun (WGS) entry which is preliminary data.</text>
</comment>
<protein>
    <submittedName>
        <fullName evidence="1">Uncharacterized protein</fullName>
    </submittedName>
</protein>
<evidence type="ECO:0000313" key="1">
    <source>
        <dbReference type="EMBL" id="KAJ3832134.1"/>
    </source>
</evidence>
<reference evidence="1" key="1">
    <citation type="submission" date="2022-08" db="EMBL/GenBank/DDBJ databases">
        <authorList>
            <consortium name="DOE Joint Genome Institute"/>
            <person name="Min B."/>
            <person name="Riley R."/>
            <person name="Sierra-Patev S."/>
            <person name="Naranjo-Ortiz M."/>
            <person name="Looney B."/>
            <person name="Konkel Z."/>
            <person name="Slot J.C."/>
            <person name="Sakamoto Y."/>
            <person name="Steenwyk J.L."/>
            <person name="Rokas A."/>
            <person name="Carro J."/>
            <person name="Camarero S."/>
            <person name="Ferreira P."/>
            <person name="Molpeceres G."/>
            <person name="Ruiz-Duenas F.J."/>
            <person name="Serrano A."/>
            <person name="Henrissat B."/>
            <person name="Drula E."/>
            <person name="Hughes K.W."/>
            <person name="Mata J.L."/>
            <person name="Ishikawa N.K."/>
            <person name="Vargas-Isla R."/>
            <person name="Ushijima S."/>
            <person name="Smith C.A."/>
            <person name="Ahrendt S."/>
            <person name="Andreopoulos W."/>
            <person name="He G."/>
            <person name="Labutti K."/>
            <person name="Lipzen A."/>
            <person name="Ng V."/>
            <person name="Sandor L."/>
            <person name="Barry K."/>
            <person name="Martinez A.T."/>
            <person name="Xiao Y."/>
            <person name="Gibbons J.G."/>
            <person name="Terashima K."/>
            <person name="Hibbett D.S."/>
            <person name="Grigoriev I.V."/>
        </authorList>
    </citation>
    <scope>NUCLEOTIDE SEQUENCE</scope>
    <source>
        <strain evidence="1">TFB9207</strain>
    </source>
</reference>
<dbReference type="AlphaFoldDB" id="A0AA38NWX1"/>
<dbReference type="Proteomes" id="UP001163846">
    <property type="component" value="Unassembled WGS sequence"/>
</dbReference>
<evidence type="ECO:0000313" key="2">
    <source>
        <dbReference type="Proteomes" id="UP001163846"/>
    </source>
</evidence>
<feature type="non-terminal residue" evidence="1">
    <location>
        <position position="296"/>
    </location>
</feature>
<organism evidence="1 2">
    <name type="scientific">Lentinula raphanica</name>
    <dbReference type="NCBI Taxonomy" id="153919"/>
    <lineage>
        <taxon>Eukaryota</taxon>
        <taxon>Fungi</taxon>
        <taxon>Dikarya</taxon>
        <taxon>Basidiomycota</taxon>
        <taxon>Agaricomycotina</taxon>
        <taxon>Agaricomycetes</taxon>
        <taxon>Agaricomycetidae</taxon>
        <taxon>Agaricales</taxon>
        <taxon>Marasmiineae</taxon>
        <taxon>Omphalotaceae</taxon>
        <taxon>Lentinula</taxon>
    </lineage>
</organism>
<sequence length="296" mass="33213">MERFQYAYGWTTNWSKSLAFILNVPSPPSSLQLPSIPSNPSLPHSISLKSVSVMSSHFEFLRIETNNPDNHFSRLKSLVNSFQFPSLTIPLPFTALRRIIAQSLVSKIRPLLSFHAISDTQAAELDNLISHRIHDYFSFPFHFNSALLSLPLSSFGFDFPSIQRINTSLAVSGLLRDLNHHIPAFKNMATITIADWTCAINNCRYPFDGSSVSSNKPIFRRHTHSLPFTWIVAHSTLSQTNTQIRQTDMSFLFTGDVSLRHLLHALPSTAITPTSANISSLERAHSPALNSFGHWV</sequence>
<dbReference type="EMBL" id="MU807065">
    <property type="protein sequence ID" value="KAJ3832134.1"/>
    <property type="molecule type" value="Genomic_DNA"/>
</dbReference>
<keyword evidence="2" id="KW-1185">Reference proteome</keyword>
<gene>
    <name evidence="1" type="ORF">F5878DRAFT_548596</name>
</gene>
<proteinExistence type="predicted"/>